<dbReference type="PROSITE" id="PS51352">
    <property type="entry name" value="THIOREDOXIN_2"/>
    <property type="match status" value="1"/>
</dbReference>
<dbReference type="PANTHER" id="PTHR45663:SF11">
    <property type="entry name" value="GEO12009P1"/>
    <property type="match status" value="1"/>
</dbReference>
<dbReference type="GO" id="GO:0015035">
    <property type="term" value="F:protein-disulfide reductase activity"/>
    <property type="evidence" value="ECO:0007669"/>
    <property type="project" value="TreeGrafter"/>
</dbReference>
<evidence type="ECO:0000313" key="3">
    <source>
        <dbReference type="Proteomes" id="UP000031278"/>
    </source>
</evidence>
<protein>
    <recommendedName>
        <fullName evidence="1">Thioredoxin domain-containing protein</fullName>
    </recommendedName>
</protein>
<evidence type="ECO:0000259" key="1">
    <source>
        <dbReference type="PROSITE" id="PS51352"/>
    </source>
</evidence>
<accession>A0A0B9H7V9</accession>
<dbReference type="Pfam" id="PF14559">
    <property type="entry name" value="TPR_19"/>
    <property type="match status" value="1"/>
</dbReference>
<dbReference type="GO" id="GO:0045454">
    <property type="term" value="P:cell redox homeostasis"/>
    <property type="evidence" value="ECO:0007669"/>
    <property type="project" value="TreeGrafter"/>
</dbReference>
<sequence>MYDQLAIELNEQNLQQVIEQSMQTPVVISFWAPSMPETAEVNQILEKLAASYHGQVTLATLDCESQPMVAGQFGVRSLPTVAVFKNGQPVDGAAGPQTEQSLAEMLAKHLPSQEELALKAALEQVDNQLYNEALPVLRELAAKFAQNSVINLAIAECLLGTSQYDEAETLLATIPMQDQDAKYKGLMAKLELHQQASDSPEIRLLEEKLAAEPGNNEIAFELAVQYSQVERAEEALELLINLLRKDMNFADGGAKKTMMDILAALGQGNAVASKYRRQLYSLLY</sequence>
<evidence type="ECO:0000313" key="2">
    <source>
        <dbReference type="EMBL" id="KHT64987.1"/>
    </source>
</evidence>
<dbReference type="Proteomes" id="UP000031278">
    <property type="component" value="Unassembled WGS sequence"/>
</dbReference>
<dbReference type="AlphaFoldDB" id="A0A0B9H7V9"/>
<dbReference type="Gene3D" id="3.40.30.10">
    <property type="entry name" value="Glutaredoxin"/>
    <property type="match status" value="1"/>
</dbReference>
<dbReference type="GO" id="GO:0005829">
    <property type="term" value="C:cytosol"/>
    <property type="evidence" value="ECO:0007669"/>
    <property type="project" value="TreeGrafter"/>
</dbReference>
<reference evidence="2 3" key="1">
    <citation type="submission" date="2014-12" db="EMBL/GenBank/DDBJ databases">
        <title>Genome sequencing of Photobacterium gaetbulicola AD005a.</title>
        <authorList>
            <person name="Adrian T.G.S."/>
            <person name="Chan K.G."/>
        </authorList>
    </citation>
    <scope>NUCLEOTIDE SEQUENCE [LARGE SCALE GENOMIC DNA]</scope>
    <source>
        <strain evidence="2 3">AD005a</strain>
    </source>
</reference>
<gene>
    <name evidence="2" type="ORF">RJ45_03565</name>
</gene>
<proteinExistence type="predicted"/>
<dbReference type="RefSeq" id="WP_039458123.1">
    <property type="nucleotide sequence ID" value="NZ_JWLZ01000031.1"/>
</dbReference>
<dbReference type="CDD" id="cd02956">
    <property type="entry name" value="ybbN"/>
    <property type="match status" value="1"/>
</dbReference>
<comment type="caution">
    <text evidence="2">The sequence shown here is derived from an EMBL/GenBank/DDBJ whole genome shotgun (WGS) entry which is preliminary data.</text>
</comment>
<feature type="domain" description="Thioredoxin" evidence="1">
    <location>
        <begin position="1"/>
        <end position="111"/>
    </location>
</feature>
<dbReference type="GO" id="GO:0006950">
    <property type="term" value="P:response to stress"/>
    <property type="evidence" value="ECO:0007669"/>
    <property type="project" value="UniProtKB-ARBA"/>
</dbReference>
<dbReference type="Pfam" id="PF14561">
    <property type="entry name" value="TPR_20"/>
    <property type="match status" value="1"/>
</dbReference>
<dbReference type="SUPFAM" id="SSF48452">
    <property type="entry name" value="TPR-like"/>
    <property type="match status" value="1"/>
</dbReference>
<dbReference type="Pfam" id="PF00085">
    <property type="entry name" value="Thioredoxin"/>
    <property type="match status" value="1"/>
</dbReference>
<dbReference type="SUPFAM" id="SSF52833">
    <property type="entry name" value="Thioredoxin-like"/>
    <property type="match status" value="1"/>
</dbReference>
<dbReference type="Gene3D" id="1.25.40.10">
    <property type="entry name" value="Tetratricopeptide repeat domain"/>
    <property type="match status" value="2"/>
</dbReference>
<organism evidence="2 3">
    <name type="scientific">Photobacterium gaetbulicola</name>
    <dbReference type="NCBI Taxonomy" id="1295392"/>
    <lineage>
        <taxon>Bacteria</taxon>
        <taxon>Pseudomonadati</taxon>
        <taxon>Pseudomonadota</taxon>
        <taxon>Gammaproteobacteria</taxon>
        <taxon>Vibrionales</taxon>
        <taxon>Vibrionaceae</taxon>
        <taxon>Photobacterium</taxon>
    </lineage>
</organism>
<dbReference type="EMBL" id="JWLZ01000031">
    <property type="protein sequence ID" value="KHT64987.1"/>
    <property type="molecule type" value="Genomic_DNA"/>
</dbReference>
<dbReference type="InterPro" id="IPR011990">
    <property type="entry name" value="TPR-like_helical_dom_sf"/>
</dbReference>
<dbReference type="InterPro" id="IPR036249">
    <property type="entry name" value="Thioredoxin-like_sf"/>
</dbReference>
<name>A0A0B9H7V9_9GAMM</name>
<dbReference type="InterPro" id="IPR013766">
    <property type="entry name" value="Thioredoxin_domain"/>
</dbReference>
<dbReference type="PANTHER" id="PTHR45663">
    <property type="entry name" value="GEO12009P1"/>
    <property type="match status" value="1"/>
</dbReference>